<keyword evidence="2" id="KW-1185">Reference proteome</keyword>
<dbReference type="AlphaFoldDB" id="A0A9K3PF56"/>
<evidence type="ECO:0000313" key="2">
    <source>
        <dbReference type="Proteomes" id="UP000693970"/>
    </source>
</evidence>
<sequence length="249" mass="28538">MVFVESNRTQMLFARPIRRANKQIDIDQSKEMFGVEKLKIRQYGEEKSSDTGLVRENIQRAEKVKGWRELGMTRDDAGTGQTKSGLQHDKWLTFLLRKGDCISKEMTMEHSKRTELRRRVGQYDDSWMLLDSSEAGEAATLYRRIVFCFKGSIICVHSLQTEKPPQRIGSGKYTWTKIISTNTTTGTTTVFGIPTTIKIFNLARHQQKANDIKESIPMDGVKAAEEMGHKVLFVRITVTCNQLNLFRLL</sequence>
<organism evidence="1 2">
    <name type="scientific">Nitzschia inconspicua</name>
    <dbReference type="NCBI Taxonomy" id="303405"/>
    <lineage>
        <taxon>Eukaryota</taxon>
        <taxon>Sar</taxon>
        <taxon>Stramenopiles</taxon>
        <taxon>Ochrophyta</taxon>
        <taxon>Bacillariophyta</taxon>
        <taxon>Bacillariophyceae</taxon>
        <taxon>Bacillariophycidae</taxon>
        <taxon>Bacillariales</taxon>
        <taxon>Bacillariaceae</taxon>
        <taxon>Nitzschia</taxon>
    </lineage>
</organism>
<reference evidence="1" key="2">
    <citation type="submission" date="2021-04" db="EMBL/GenBank/DDBJ databases">
        <authorList>
            <person name="Podell S."/>
        </authorList>
    </citation>
    <scope>NUCLEOTIDE SEQUENCE</scope>
    <source>
        <strain evidence="1">Hildebrandi</strain>
    </source>
</reference>
<proteinExistence type="predicted"/>
<accession>A0A9K3PF56</accession>
<dbReference type="EMBL" id="JAGRRH010000022">
    <property type="protein sequence ID" value="KAG7345025.1"/>
    <property type="molecule type" value="Genomic_DNA"/>
</dbReference>
<gene>
    <name evidence="1" type="ORF">IV203_032556</name>
</gene>
<name>A0A9K3PF56_9STRA</name>
<reference evidence="1" key="1">
    <citation type="journal article" date="2021" name="Sci. Rep.">
        <title>Diploid genomic architecture of Nitzschia inconspicua, an elite biomass production diatom.</title>
        <authorList>
            <person name="Oliver A."/>
            <person name="Podell S."/>
            <person name="Pinowska A."/>
            <person name="Traller J.C."/>
            <person name="Smith S.R."/>
            <person name="McClure R."/>
            <person name="Beliaev A."/>
            <person name="Bohutskyi P."/>
            <person name="Hill E.A."/>
            <person name="Rabines A."/>
            <person name="Zheng H."/>
            <person name="Allen L.Z."/>
            <person name="Kuo A."/>
            <person name="Grigoriev I.V."/>
            <person name="Allen A.E."/>
            <person name="Hazlebeck D."/>
            <person name="Allen E.E."/>
        </authorList>
    </citation>
    <scope>NUCLEOTIDE SEQUENCE</scope>
    <source>
        <strain evidence="1">Hildebrandi</strain>
    </source>
</reference>
<comment type="caution">
    <text evidence="1">The sequence shown here is derived from an EMBL/GenBank/DDBJ whole genome shotgun (WGS) entry which is preliminary data.</text>
</comment>
<protein>
    <submittedName>
        <fullName evidence="1">Uncharacterized protein</fullName>
    </submittedName>
</protein>
<dbReference type="Proteomes" id="UP000693970">
    <property type="component" value="Unassembled WGS sequence"/>
</dbReference>
<evidence type="ECO:0000313" key="1">
    <source>
        <dbReference type="EMBL" id="KAG7345025.1"/>
    </source>
</evidence>